<dbReference type="GO" id="GO:0046982">
    <property type="term" value="F:protein heterodimerization activity"/>
    <property type="evidence" value="ECO:0007669"/>
    <property type="project" value="InterPro"/>
</dbReference>
<dbReference type="AlphaFoldDB" id="A0AAP0I0H4"/>
<gene>
    <name evidence="2" type="ORF">Sjap_020198</name>
</gene>
<keyword evidence="3" id="KW-1185">Reference proteome</keyword>
<feature type="region of interest" description="Disordered" evidence="1">
    <location>
        <begin position="1"/>
        <end position="22"/>
    </location>
</feature>
<dbReference type="EMBL" id="JBBNAE010000008">
    <property type="protein sequence ID" value="KAK9102944.1"/>
    <property type="molecule type" value="Genomic_DNA"/>
</dbReference>
<evidence type="ECO:0008006" key="4">
    <source>
        <dbReference type="Google" id="ProtNLM"/>
    </source>
</evidence>
<proteinExistence type="predicted"/>
<evidence type="ECO:0000313" key="3">
    <source>
        <dbReference type="Proteomes" id="UP001417504"/>
    </source>
</evidence>
<dbReference type="GO" id="GO:0003677">
    <property type="term" value="F:DNA binding"/>
    <property type="evidence" value="ECO:0007669"/>
    <property type="project" value="InterPro"/>
</dbReference>
<comment type="caution">
    <text evidence="2">The sequence shown here is derived from an EMBL/GenBank/DDBJ whole genome shotgun (WGS) entry which is preliminary data.</text>
</comment>
<dbReference type="GO" id="GO:0000786">
    <property type="term" value="C:nucleosome"/>
    <property type="evidence" value="ECO:0007669"/>
    <property type="project" value="InterPro"/>
</dbReference>
<evidence type="ECO:0000256" key="1">
    <source>
        <dbReference type="SAM" id="MobiDB-lite"/>
    </source>
</evidence>
<sequence length="76" mass="8340">MAATKFGKGGQGGGYRKKSASKSIKVELQFPVGCITRFLMKGRYTQHVRMGAPIYMAAMLELVRNAARVTRIPGSY</sequence>
<dbReference type="GO" id="GO:0030527">
    <property type="term" value="F:structural constituent of chromatin"/>
    <property type="evidence" value="ECO:0007669"/>
    <property type="project" value="InterPro"/>
</dbReference>
<dbReference type="InterPro" id="IPR002119">
    <property type="entry name" value="Histone_H2A"/>
</dbReference>
<dbReference type="PRINTS" id="PR00620">
    <property type="entry name" value="HISTONEH2A"/>
</dbReference>
<reference evidence="2 3" key="1">
    <citation type="submission" date="2024-01" db="EMBL/GenBank/DDBJ databases">
        <title>Genome assemblies of Stephania.</title>
        <authorList>
            <person name="Yang L."/>
        </authorList>
    </citation>
    <scope>NUCLEOTIDE SEQUENCE [LARGE SCALE GENOMIC DNA]</scope>
    <source>
        <strain evidence="2">QJT</strain>
        <tissue evidence="2">Leaf</tissue>
    </source>
</reference>
<evidence type="ECO:0000313" key="2">
    <source>
        <dbReference type="EMBL" id="KAK9102944.1"/>
    </source>
</evidence>
<accession>A0AAP0I0H4</accession>
<name>A0AAP0I0H4_9MAGN</name>
<dbReference type="Gene3D" id="1.10.20.10">
    <property type="entry name" value="Histone, subunit A"/>
    <property type="match status" value="1"/>
</dbReference>
<dbReference type="InterPro" id="IPR009072">
    <property type="entry name" value="Histone-fold"/>
</dbReference>
<dbReference type="PANTHER" id="PTHR23430">
    <property type="entry name" value="HISTONE H2A"/>
    <property type="match status" value="1"/>
</dbReference>
<dbReference type="Proteomes" id="UP001417504">
    <property type="component" value="Unassembled WGS sequence"/>
</dbReference>
<dbReference type="SUPFAM" id="SSF47113">
    <property type="entry name" value="Histone-fold"/>
    <property type="match status" value="1"/>
</dbReference>
<organism evidence="2 3">
    <name type="scientific">Stephania japonica</name>
    <dbReference type="NCBI Taxonomy" id="461633"/>
    <lineage>
        <taxon>Eukaryota</taxon>
        <taxon>Viridiplantae</taxon>
        <taxon>Streptophyta</taxon>
        <taxon>Embryophyta</taxon>
        <taxon>Tracheophyta</taxon>
        <taxon>Spermatophyta</taxon>
        <taxon>Magnoliopsida</taxon>
        <taxon>Ranunculales</taxon>
        <taxon>Menispermaceae</taxon>
        <taxon>Menispermoideae</taxon>
        <taxon>Cissampelideae</taxon>
        <taxon>Stephania</taxon>
    </lineage>
</organism>
<protein>
    <recommendedName>
        <fullName evidence="4">Histone H2A</fullName>
    </recommendedName>
</protein>